<protein>
    <recommendedName>
        <fullName evidence="1">DUF5069 domain-containing protein</fullName>
    </recommendedName>
</protein>
<dbReference type="InterPro" id="IPR031849">
    <property type="entry name" value="DUF5069"/>
</dbReference>
<evidence type="ECO:0000313" key="2">
    <source>
        <dbReference type="EMBL" id="GAA5140808.1"/>
    </source>
</evidence>
<reference evidence="3" key="1">
    <citation type="journal article" date="2019" name="Int. J. Syst. Evol. Microbiol.">
        <title>The Global Catalogue of Microorganisms (GCM) 10K type strain sequencing project: providing services to taxonomists for standard genome sequencing and annotation.</title>
        <authorList>
            <consortium name="The Broad Institute Genomics Platform"/>
            <consortium name="The Broad Institute Genome Sequencing Center for Infectious Disease"/>
            <person name="Wu L."/>
            <person name="Ma J."/>
        </authorList>
    </citation>
    <scope>NUCLEOTIDE SEQUENCE [LARGE SCALE GENOMIC DNA]</scope>
    <source>
        <strain evidence="3">JCM 18053</strain>
    </source>
</reference>
<dbReference type="Pfam" id="PF16798">
    <property type="entry name" value="DUF5069"/>
    <property type="match status" value="1"/>
</dbReference>
<gene>
    <name evidence="2" type="ORF">GCM10023213_23960</name>
</gene>
<comment type="caution">
    <text evidence="2">The sequence shown here is derived from an EMBL/GenBank/DDBJ whole genome shotgun (WGS) entry which is preliminary data.</text>
</comment>
<keyword evidence="3" id="KW-1185">Reference proteome</keyword>
<organism evidence="2 3">
    <name type="scientific">Prosthecobacter algae</name>
    <dbReference type="NCBI Taxonomy" id="1144682"/>
    <lineage>
        <taxon>Bacteria</taxon>
        <taxon>Pseudomonadati</taxon>
        <taxon>Verrucomicrobiota</taxon>
        <taxon>Verrucomicrobiia</taxon>
        <taxon>Verrucomicrobiales</taxon>
        <taxon>Verrucomicrobiaceae</taxon>
        <taxon>Prosthecobacter</taxon>
    </lineage>
</organism>
<proteinExistence type="predicted"/>
<dbReference type="Proteomes" id="UP001499852">
    <property type="component" value="Unassembled WGS sequence"/>
</dbReference>
<feature type="domain" description="DUF5069" evidence="1">
    <location>
        <begin position="19"/>
        <end position="153"/>
    </location>
</feature>
<accession>A0ABP9PB62</accession>
<name>A0ABP9PB62_9BACT</name>
<dbReference type="EMBL" id="BAABIA010000004">
    <property type="protein sequence ID" value="GAA5140808.1"/>
    <property type="molecule type" value="Genomic_DNA"/>
</dbReference>
<evidence type="ECO:0000313" key="3">
    <source>
        <dbReference type="Proteomes" id="UP001499852"/>
    </source>
</evidence>
<evidence type="ECO:0000259" key="1">
    <source>
        <dbReference type="Pfam" id="PF16798"/>
    </source>
</evidence>
<sequence>MFSCFCSILHSSPPMKIEGIKSCYDKTRGLFYFARLCSKIRLHAAGQLPAEYHELLGQGFDGRTVRYMEVSYDDLRAQVLAGKTDEETLDWCYANGRALNDEQVLIFNSFMSKRGWHDDETDEFIPEMIRQYGFPDDGRIITDFDLIEMDEGRWTSDQWRAAWK</sequence>